<feature type="non-terminal residue" evidence="1">
    <location>
        <position position="69"/>
    </location>
</feature>
<evidence type="ECO:0000313" key="2">
    <source>
        <dbReference type="Proteomes" id="UP000837857"/>
    </source>
</evidence>
<gene>
    <name evidence="1" type="ORF">IPOD504_LOCUS9028</name>
</gene>
<sequence length="69" mass="7733">MAPRYQESMTLDTVPRVNFAHTLCVQARARNEMRCNAMSELAAAELRVTHLTAPRPPVLVPATYVQHVT</sequence>
<evidence type="ECO:0000313" key="1">
    <source>
        <dbReference type="EMBL" id="CAH2055706.1"/>
    </source>
</evidence>
<organism evidence="1 2">
    <name type="scientific">Iphiclides podalirius</name>
    <name type="common">scarce swallowtail</name>
    <dbReference type="NCBI Taxonomy" id="110791"/>
    <lineage>
        <taxon>Eukaryota</taxon>
        <taxon>Metazoa</taxon>
        <taxon>Ecdysozoa</taxon>
        <taxon>Arthropoda</taxon>
        <taxon>Hexapoda</taxon>
        <taxon>Insecta</taxon>
        <taxon>Pterygota</taxon>
        <taxon>Neoptera</taxon>
        <taxon>Endopterygota</taxon>
        <taxon>Lepidoptera</taxon>
        <taxon>Glossata</taxon>
        <taxon>Ditrysia</taxon>
        <taxon>Papilionoidea</taxon>
        <taxon>Papilionidae</taxon>
        <taxon>Papilioninae</taxon>
        <taxon>Iphiclides</taxon>
    </lineage>
</organism>
<dbReference type="EMBL" id="OW152834">
    <property type="protein sequence ID" value="CAH2055706.1"/>
    <property type="molecule type" value="Genomic_DNA"/>
</dbReference>
<proteinExistence type="predicted"/>
<dbReference type="Proteomes" id="UP000837857">
    <property type="component" value="Chromosome 22"/>
</dbReference>
<keyword evidence="2" id="KW-1185">Reference proteome</keyword>
<protein>
    <submittedName>
        <fullName evidence="1">Uncharacterized protein</fullName>
    </submittedName>
</protein>
<reference evidence="1" key="1">
    <citation type="submission" date="2022-03" db="EMBL/GenBank/DDBJ databases">
        <authorList>
            <person name="Martin H S."/>
        </authorList>
    </citation>
    <scope>NUCLEOTIDE SEQUENCE</scope>
</reference>
<accession>A0ABN8IH59</accession>
<name>A0ABN8IH59_9NEOP</name>